<dbReference type="Pfam" id="PF01381">
    <property type="entry name" value="HTH_3"/>
    <property type="match status" value="1"/>
</dbReference>
<gene>
    <name evidence="2" type="ORF">M5X12_22150</name>
</gene>
<protein>
    <submittedName>
        <fullName evidence="2">Helix-turn-helix domain-containing protein</fullName>
    </submittedName>
</protein>
<dbReference type="SMART" id="SM00530">
    <property type="entry name" value="HTH_XRE"/>
    <property type="match status" value="1"/>
</dbReference>
<evidence type="ECO:0000313" key="2">
    <source>
        <dbReference type="EMBL" id="MCY9763239.1"/>
    </source>
</evidence>
<comment type="caution">
    <text evidence="2">The sequence shown here is derived from an EMBL/GenBank/DDBJ whole genome shotgun (WGS) entry which is preliminary data.</text>
</comment>
<dbReference type="Gene3D" id="1.10.260.40">
    <property type="entry name" value="lambda repressor-like DNA-binding domains"/>
    <property type="match status" value="1"/>
</dbReference>
<name>A0ABT4H3L8_PAEAL</name>
<dbReference type="SUPFAM" id="SSF47413">
    <property type="entry name" value="lambda repressor-like DNA-binding domains"/>
    <property type="match status" value="1"/>
</dbReference>
<organism evidence="2 3">
    <name type="scientific">Paenibacillus alvei</name>
    <name type="common">Bacillus alvei</name>
    <dbReference type="NCBI Taxonomy" id="44250"/>
    <lineage>
        <taxon>Bacteria</taxon>
        <taxon>Bacillati</taxon>
        <taxon>Bacillota</taxon>
        <taxon>Bacilli</taxon>
        <taxon>Bacillales</taxon>
        <taxon>Paenibacillaceae</taxon>
        <taxon>Paenibacillus</taxon>
    </lineage>
</organism>
<dbReference type="PROSITE" id="PS50943">
    <property type="entry name" value="HTH_CROC1"/>
    <property type="match status" value="1"/>
</dbReference>
<dbReference type="InterPro" id="IPR010982">
    <property type="entry name" value="Lambda_DNA-bd_dom_sf"/>
</dbReference>
<evidence type="ECO:0000313" key="3">
    <source>
        <dbReference type="Proteomes" id="UP001527181"/>
    </source>
</evidence>
<accession>A0ABT4H3L8</accession>
<reference evidence="2 3" key="1">
    <citation type="submission" date="2022-05" db="EMBL/GenBank/DDBJ databases">
        <title>Genome Sequencing of Bee-Associated Microbes.</title>
        <authorList>
            <person name="Dunlap C."/>
        </authorList>
    </citation>
    <scope>NUCLEOTIDE SEQUENCE [LARGE SCALE GENOMIC DNA]</scope>
    <source>
        <strain evidence="2 3">NRRL B-04010</strain>
    </source>
</reference>
<keyword evidence="3" id="KW-1185">Reference proteome</keyword>
<dbReference type="RefSeq" id="WP_268600148.1">
    <property type="nucleotide sequence ID" value="NZ_JAMDNP010000050.1"/>
</dbReference>
<feature type="domain" description="HTH cro/C1-type" evidence="1">
    <location>
        <begin position="7"/>
        <end position="62"/>
    </location>
</feature>
<sequence>MSFGSYLKGLRTALDFTQSDVAAAADMKAQYLNKIENNKVAPPSEEILIRLAAALKEDPYMMIVKAEKIPTDFKDIILHDEDAFVYLRNKLK</sequence>
<evidence type="ECO:0000259" key="1">
    <source>
        <dbReference type="PROSITE" id="PS50943"/>
    </source>
</evidence>
<dbReference type="InterPro" id="IPR001387">
    <property type="entry name" value="Cro/C1-type_HTH"/>
</dbReference>
<dbReference type="Proteomes" id="UP001527181">
    <property type="component" value="Unassembled WGS sequence"/>
</dbReference>
<dbReference type="CDD" id="cd00093">
    <property type="entry name" value="HTH_XRE"/>
    <property type="match status" value="1"/>
</dbReference>
<dbReference type="EMBL" id="JAMDNP010000050">
    <property type="protein sequence ID" value="MCY9763239.1"/>
    <property type="molecule type" value="Genomic_DNA"/>
</dbReference>
<proteinExistence type="predicted"/>